<evidence type="ECO:0000313" key="6">
    <source>
        <dbReference type="Proteomes" id="UP000053342"/>
    </source>
</evidence>
<evidence type="ECO:0000313" key="5">
    <source>
        <dbReference type="EMBL" id="KIW36494.1"/>
    </source>
</evidence>
<dbReference type="PANTHER" id="PTHR37534">
    <property type="entry name" value="TRANSCRIPTIONAL ACTIVATOR PROTEIN UGA3"/>
    <property type="match status" value="1"/>
</dbReference>
<dbReference type="EMBL" id="KN847355">
    <property type="protein sequence ID" value="KIW36494.1"/>
    <property type="molecule type" value="Genomic_DNA"/>
</dbReference>
<dbReference type="STRING" id="215243.A0A0D2DLC4"/>
<evidence type="ECO:0000256" key="1">
    <source>
        <dbReference type="ARBA" id="ARBA00004123"/>
    </source>
</evidence>
<gene>
    <name evidence="5" type="ORF">PV06_11261</name>
</gene>
<dbReference type="InterPro" id="IPR021858">
    <property type="entry name" value="Fun_TF"/>
</dbReference>
<organism evidence="5 6">
    <name type="scientific">Exophiala oligosperma</name>
    <dbReference type="NCBI Taxonomy" id="215243"/>
    <lineage>
        <taxon>Eukaryota</taxon>
        <taxon>Fungi</taxon>
        <taxon>Dikarya</taxon>
        <taxon>Ascomycota</taxon>
        <taxon>Pezizomycotina</taxon>
        <taxon>Eurotiomycetes</taxon>
        <taxon>Chaetothyriomycetidae</taxon>
        <taxon>Chaetothyriales</taxon>
        <taxon>Herpotrichiellaceae</taxon>
        <taxon>Exophiala</taxon>
    </lineage>
</organism>
<keyword evidence="6" id="KW-1185">Reference proteome</keyword>
<dbReference type="OrthoDB" id="4113253at2759"/>
<evidence type="ECO:0000256" key="3">
    <source>
        <dbReference type="ARBA" id="ARBA00023242"/>
    </source>
</evidence>
<accession>A0A0D2DLC4</accession>
<sequence length="643" mass="71842">MSHRDCHTCAAFGRPCDRQRPQCTRCLGQGKHCGGYPTALSWDANRTWLNDMRRRGGALQSPGQQAPKERQFTFVMGPSRKRRKPANRNDSKGQCRIQDITQDKSSAALPEAPSTLSAGQPTLLGEDHNGLLDNFGSVDDTPVESFLLNSEISDDAQLNDLLDAVENFDQAVIGGPAQDPGINAIYETENAPHFQSFSLHEDFIAPPLEKELSAYENQEARLPDPIFTDKPCVTAPLRPLPGMIHQHEDLLTMYNTSFCILPLTADMNLNPFRIRQRDNLPSPSFVAHAVLALSCQHLNHLTGGWATKAVEHRSKADLMLAAALSGREYPNSLGDILDAILIMITQDCALSALGTWNVHLRRALEALNAAGAVAALDDTRVQSQVAMLVWWDATLALVSRHGCMFDMAYVNRLLEEEKHNKWSFYDITGCPGEMVRCLVELACLAKQAEIGASYTWLTFDTGPVSIIEERLNSMKPDTFGDSDTIITDDGATENEEEEVFHAHQDQLQCIEAWRLALLLYIQRVFMWDRMGSRPPKVRLLVRSLLNCVSSCRRTSQTQKQMLLPVFLAGSECFDEAMRQVARGYCDWWVHRSHYYMFDSVSTLLDEVWAGMSDQASNVWWGGVIDEKTKKGTQAETGAQFLFG</sequence>
<protein>
    <recommendedName>
        <fullName evidence="7">Zn(2)-C6 fungal-type domain-containing protein</fullName>
    </recommendedName>
</protein>
<comment type="subcellular location">
    <subcellularLocation>
        <location evidence="1">Nucleus</location>
    </subcellularLocation>
</comment>
<dbReference type="GO" id="GO:0000981">
    <property type="term" value="F:DNA-binding transcription factor activity, RNA polymerase II-specific"/>
    <property type="evidence" value="ECO:0007669"/>
    <property type="project" value="InterPro"/>
</dbReference>
<dbReference type="PANTHER" id="PTHR37534:SF46">
    <property type="entry name" value="ZN(II)2CYS6 TRANSCRIPTION FACTOR (EUROFUNG)"/>
    <property type="match status" value="1"/>
</dbReference>
<name>A0A0D2DLC4_9EURO</name>
<evidence type="ECO:0008006" key="7">
    <source>
        <dbReference type="Google" id="ProtNLM"/>
    </source>
</evidence>
<proteinExistence type="predicted"/>
<dbReference type="GO" id="GO:0005634">
    <property type="term" value="C:nucleus"/>
    <property type="evidence" value="ECO:0007669"/>
    <property type="project" value="UniProtKB-SubCell"/>
</dbReference>
<keyword evidence="3" id="KW-0539">Nucleus</keyword>
<dbReference type="Pfam" id="PF11951">
    <property type="entry name" value="Fungal_trans_2"/>
    <property type="match status" value="1"/>
</dbReference>
<dbReference type="Proteomes" id="UP000053342">
    <property type="component" value="Unassembled WGS sequence"/>
</dbReference>
<feature type="region of interest" description="Disordered" evidence="4">
    <location>
        <begin position="77"/>
        <end position="127"/>
    </location>
</feature>
<dbReference type="RefSeq" id="XP_016256710.1">
    <property type="nucleotide sequence ID" value="XM_016412904.1"/>
</dbReference>
<dbReference type="GeneID" id="27363335"/>
<dbReference type="AlphaFoldDB" id="A0A0D2DLC4"/>
<dbReference type="GO" id="GO:0008270">
    <property type="term" value="F:zinc ion binding"/>
    <property type="evidence" value="ECO:0007669"/>
    <property type="project" value="InterPro"/>
</dbReference>
<dbReference type="HOGENOM" id="CLU_028540_1_1_1"/>
<dbReference type="GO" id="GO:0003677">
    <property type="term" value="F:DNA binding"/>
    <property type="evidence" value="ECO:0007669"/>
    <property type="project" value="UniProtKB-KW"/>
</dbReference>
<dbReference type="SUPFAM" id="SSF57701">
    <property type="entry name" value="Zn2/Cys6 DNA-binding domain"/>
    <property type="match status" value="1"/>
</dbReference>
<keyword evidence="2" id="KW-0238">DNA-binding</keyword>
<evidence type="ECO:0000256" key="2">
    <source>
        <dbReference type="ARBA" id="ARBA00023125"/>
    </source>
</evidence>
<reference evidence="5 6" key="1">
    <citation type="submission" date="2015-01" db="EMBL/GenBank/DDBJ databases">
        <title>The Genome Sequence of Exophiala oligosperma CBS72588.</title>
        <authorList>
            <consortium name="The Broad Institute Genomics Platform"/>
            <person name="Cuomo C."/>
            <person name="de Hoog S."/>
            <person name="Gorbushina A."/>
            <person name="Stielow B."/>
            <person name="Teixiera M."/>
            <person name="Abouelleil A."/>
            <person name="Chapman S.B."/>
            <person name="Priest M."/>
            <person name="Young S.K."/>
            <person name="Wortman J."/>
            <person name="Nusbaum C."/>
            <person name="Birren B."/>
        </authorList>
    </citation>
    <scope>NUCLEOTIDE SEQUENCE [LARGE SCALE GENOMIC DNA]</scope>
    <source>
        <strain evidence="5 6">CBS 72588</strain>
    </source>
</reference>
<dbReference type="InterPro" id="IPR036864">
    <property type="entry name" value="Zn2-C6_fun-type_DNA-bd_sf"/>
</dbReference>
<dbReference type="VEuPathDB" id="FungiDB:PV06_11261"/>
<evidence type="ECO:0000256" key="4">
    <source>
        <dbReference type="SAM" id="MobiDB-lite"/>
    </source>
</evidence>